<proteinExistence type="predicted"/>
<protein>
    <submittedName>
        <fullName evidence="3">Hydrolase</fullName>
    </submittedName>
</protein>
<dbReference type="PROSITE" id="PS51172">
    <property type="entry name" value="CBM3"/>
    <property type="match status" value="1"/>
</dbReference>
<sequence length="479" mass="51616">MTRRRPTPRRGRRTLVILLAVGLIATGAVLSFRWRSAGSDPVLTVRYRTDAPAATDVAHPWLEVINTSDRTVDLRDVTLRYHYTADGGAAYGANCVQTALRCSNITLKIAAAKTRAPKADHYLQIGFTGSAGSLEPGGTSQGIGLQLYRVDHRQMEQANDHSFNAEDTTYQESERVTAYLGGTHVWGEEPDGETPTAGKSPTAVPRTSASGHAGGEPPAGVLFDDFAYSGPGDPALTSHGWEVRESEGGPGIKGTWSSKAISFPAGEAGGSGQALRLEAGTDGTEEGTRQAEFHSSRPVFLTGTLVARVYLSDKPVSGKDGDHIAQSFFAISPDHESTKYSELDYEYLPNGGWGRYGPLLDTTSWRDAGRGDRVTRSRNQKFGGWHTLAVTAVGGTTTYSVDGQQVFTSGSRHFPRERMNIDVSSWFIDLPFKGSRSWEMKVDWLYYRSGEAMSAQDAEGAAAALAAGGTHYVNTLPTE</sequence>
<dbReference type="Pfam" id="PF00942">
    <property type="entry name" value="CBM_3"/>
    <property type="match status" value="1"/>
</dbReference>
<name>A0ABS2VY87_STRAS</name>
<feature type="region of interest" description="Disordered" evidence="1">
    <location>
        <begin position="184"/>
        <end position="220"/>
    </location>
</feature>
<evidence type="ECO:0000313" key="4">
    <source>
        <dbReference type="Proteomes" id="UP000788262"/>
    </source>
</evidence>
<dbReference type="InterPro" id="IPR001956">
    <property type="entry name" value="CBM3"/>
</dbReference>
<evidence type="ECO:0000313" key="3">
    <source>
        <dbReference type="EMBL" id="MBN0048116.1"/>
    </source>
</evidence>
<feature type="region of interest" description="Disordered" evidence="1">
    <location>
        <begin position="237"/>
        <end position="257"/>
    </location>
</feature>
<accession>A0ABS2VY87</accession>
<feature type="domain" description="CBM3" evidence="2">
    <location>
        <begin position="38"/>
        <end position="191"/>
    </location>
</feature>
<keyword evidence="3" id="KW-0378">Hydrolase</keyword>
<dbReference type="InterPro" id="IPR036966">
    <property type="entry name" value="CBM3_sf"/>
</dbReference>
<dbReference type="CDD" id="cd00413">
    <property type="entry name" value="Glyco_hydrolase_16"/>
    <property type="match status" value="1"/>
</dbReference>
<evidence type="ECO:0000256" key="1">
    <source>
        <dbReference type="SAM" id="MobiDB-lite"/>
    </source>
</evidence>
<evidence type="ECO:0000259" key="2">
    <source>
        <dbReference type="PROSITE" id="PS51172"/>
    </source>
</evidence>
<dbReference type="Proteomes" id="UP000788262">
    <property type="component" value="Unassembled WGS sequence"/>
</dbReference>
<reference evidence="3 4" key="1">
    <citation type="submission" date="2021-02" db="EMBL/GenBank/DDBJ databases">
        <title>Whole genome sequencing of Streptomyces actuosus VRA1.</title>
        <authorList>
            <person name="Sen G."/>
            <person name="Sen A."/>
        </authorList>
    </citation>
    <scope>NUCLEOTIDE SEQUENCE [LARGE SCALE GENOMIC DNA]</scope>
    <source>
        <strain evidence="3 4">VRA1</strain>
    </source>
</reference>
<comment type="caution">
    <text evidence="3">The sequence shown here is derived from an EMBL/GenBank/DDBJ whole genome shotgun (WGS) entry which is preliminary data.</text>
</comment>
<dbReference type="Gene3D" id="2.60.40.710">
    <property type="entry name" value="Endoglucanase-like"/>
    <property type="match status" value="1"/>
</dbReference>
<keyword evidence="4" id="KW-1185">Reference proteome</keyword>
<dbReference type="InterPro" id="IPR013320">
    <property type="entry name" value="ConA-like_dom_sf"/>
</dbReference>
<gene>
    <name evidence="3" type="ORF">JS756_29205</name>
</gene>
<dbReference type="SMART" id="SM01067">
    <property type="entry name" value="CBM_3"/>
    <property type="match status" value="1"/>
</dbReference>
<dbReference type="EMBL" id="JAFFZS010000033">
    <property type="protein sequence ID" value="MBN0048116.1"/>
    <property type="molecule type" value="Genomic_DNA"/>
</dbReference>
<dbReference type="Gene3D" id="2.60.120.200">
    <property type="match status" value="1"/>
</dbReference>
<dbReference type="GO" id="GO:0016787">
    <property type="term" value="F:hydrolase activity"/>
    <property type="evidence" value="ECO:0007669"/>
    <property type="project" value="UniProtKB-KW"/>
</dbReference>
<dbReference type="InterPro" id="IPR008965">
    <property type="entry name" value="CBM2/CBM3_carb-bd_dom_sf"/>
</dbReference>
<dbReference type="SUPFAM" id="SSF49384">
    <property type="entry name" value="Carbohydrate-binding domain"/>
    <property type="match status" value="1"/>
</dbReference>
<dbReference type="SUPFAM" id="SSF49899">
    <property type="entry name" value="Concanavalin A-like lectins/glucanases"/>
    <property type="match status" value="1"/>
</dbReference>
<organism evidence="3 4">
    <name type="scientific">Streptomyces actuosus</name>
    <dbReference type="NCBI Taxonomy" id="1885"/>
    <lineage>
        <taxon>Bacteria</taxon>
        <taxon>Bacillati</taxon>
        <taxon>Actinomycetota</taxon>
        <taxon>Actinomycetes</taxon>
        <taxon>Kitasatosporales</taxon>
        <taxon>Streptomycetaceae</taxon>
        <taxon>Streptomyces</taxon>
    </lineage>
</organism>